<gene>
    <name evidence="4" type="ORF">NFX39_01995</name>
</gene>
<comment type="caution">
    <text evidence="4">The sequence shown here is derived from an EMBL/GenBank/DDBJ whole genome shotgun (WGS) entry which is preliminary data.</text>
</comment>
<dbReference type="EMBL" id="JAMWYK010000002">
    <property type="protein sequence ID" value="MCO0831867.1"/>
    <property type="molecule type" value="Genomic_DNA"/>
</dbReference>
<dbReference type="PANTHER" id="PTHR46558:SF4">
    <property type="entry name" value="DNA-BIDING PHAGE PROTEIN"/>
    <property type="match status" value="1"/>
</dbReference>
<accession>A0ABT0ZPE6</accession>
<proteinExistence type="predicted"/>
<organism evidence="4 5">
    <name type="scientific">Fructobacillus apis</name>
    <dbReference type="NCBI Taxonomy" id="2935017"/>
    <lineage>
        <taxon>Bacteria</taxon>
        <taxon>Bacillati</taxon>
        <taxon>Bacillota</taxon>
        <taxon>Bacilli</taxon>
        <taxon>Lactobacillales</taxon>
        <taxon>Lactobacillaceae</taxon>
        <taxon>Fructobacillus</taxon>
    </lineage>
</organism>
<dbReference type="InterPro" id="IPR010982">
    <property type="entry name" value="Lambda_DNA-bd_dom_sf"/>
</dbReference>
<name>A0ABT0ZPE6_9LACO</name>
<sequence length="198" mass="22515">MDKTNVAKLRKEKGWTQEELAEKSYLTVRTIQRMEAGSDVSLSTLSSVAQGLSVSLSDLFEQIEEDSKEIQIMEMSQDQARQVRQRRAEKNAVLLLVVAVDFVLLSLLGIGVHHLPESQQATAGTLWDGALFLAIALSIYVVRILHANYLDKKYPLSVGYKKERHYEPVQNGWDFLGRYWWIVFPIGGFLFGLWSAMH</sequence>
<evidence type="ECO:0000313" key="4">
    <source>
        <dbReference type="EMBL" id="MCO0831867.1"/>
    </source>
</evidence>
<protein>
    <submittedName>
        <fullName evidence="4">Helix-turn-helix domain-containing protein</fullName>
    </submittedName>
</protein>
<dbReference type="CDD" id="cd00093">
    <property type="entry name" value="HTH_XRE"/>
    <property type="match status" value="1"/>
</dbReference>
<keyword evidence="5" id="KW-1185">Reference proteome</keyword>
<keyword evidence="2" id="KW-1133">Transmembrane helix</keyword>
<dbReference type="Pfam" id="PF01381">
    <property type="entry name" value="HTH_3"/>
    <property type="match status" value="1"/>
</dbReference>
<keyword evidence="1" id="KW-0238">DNA-binding</keyword>
<keyword evidence="2" id="KW-0812">Transmembrane</keyword>
<feature type="transmembrane region" description="Helical" evidence="2">
    <location>
        <begin position="179"/>
        <end position="197"/>
    </location>
</feature>
<dbReference type="Proteomes" id="UP001523234">
    <property type="component" value="Unassembled WGS sequence"/>
</dbReference>
<dbReference type="RefSeq" id="WP_252442544.1">
    <property type="nucleotide sequence ID" value="NZ_JAMWYK010000002.1"/>
</dbReference>
<keyword evidence="2" id="KW-0472">Membrane</keyword>
<reference evidence="4 5" key="1">
    <citation type="submission" date="2022-06" db="EMBL/GenBank/DDBJ databases">
        <title>Fructobacillus taiwanensis sp. nov., isolated from the honeybee.</title>
        <authorList>
            <person name="Chen Y.-S."/>
            <person name="Wang L.-T."/>
            <person name="Lee Y.-S."/>
            <person name="Chang Y.-C."/>
            <person name="Wu H.-C."/>
            <person name="Liao C.-Y."/>
            <person name="Chen W.-H."/>
            <person name="Deng J.-N."/>
            <person name="Wang Y.-H."/>
        </authorList>
    </citation>
    <scope>NUCLEOTIDE SEQUENCE [LARGE SCALE GENOMIC DNA]</scope>
    <source>
        <strain evidence="4 5">W13</strain>
    </source>
</reference>
<dbReference type="SMART" id="SM00530">
    <property type="entry name" value="HTH_XRE"/>
    <property type="match status" value="1"/>
</dbReference>
<dbReference type="Gene3D" id="1.10.260.40">
    <property type="entry name" value="lambda repressor-like DNA-binding domains"/>
    <property type="match status" value="1"/>
</dbReference>
<evidence type="ECO:0000259" key="3">
    <source>
        <dbReference type="PROSITE" id="PS50943"/>
    </source>
</evidence>
<dbReference type="PANTHER" id="PTHR46558">
    <property type="entry name" value="TRACRIPTIONAL REGULATORY PROTEIN-RELATED-RELATED"/>
    <property type="match status" value="1"/>
</dbReference>
<feature type="domain" description="HTH cro/C1-type" evidence="3">
    <location>
        <begin position="6"/>
        <end position="59"/>
    </location>
</feature>
<feature type="transmembrane region" description="Helical" evidence="2">
    <location>
        <begin position="124"/>
        <end position="145"/>
    </location>
</feature>
<evidence type="ECO:0000256" key="2">
    <source>
        <dbReference type="SAM" id="Phobius"/>
    </source>
</evidence>
<dbReference type="InterPro" id="IPR001387">
    <property type="entry name" value="Cro/C1-type_HTH"/>
</dbReference>
<feature type="transmembrane region" description="Helical" evidence="2">
    <location>
        <begin position="92"/>
        <end position="112"/>
    </location>
</feature>
<dbReference type="PROSITE" id="PS50943">
    <property type="entry name" value="HTH_CROC1"/>
    <property type="match status" value="1"/>
</dbReference>
<dbReference type="SUPFAM" id="SSF47413">
    <property type="entry name" value="lambda repressor-like DNA-binding domains"/>
    <property type="match status" value="1"/>
</dbReference>
<evidence type="ECO:0000256" key="1">
    <source>
        <dbReference type="ARBA" id="ARBA00023125"/>
    </source>
</evidence>
<evidence type="ECO:0000313" key="5">
    <source>
        <dbReference type="Proteomes" id="UP001523234"/>
    </source>
</evidence>